<evidence type="ECO:0000256" key="5">
    <source>
        <dbReference type="ARBA" id="ARBA00023157"/>
    </source>
</evidence>
<keyword evidence="5 6" id="KW-1015">Disulfide bond</keyword>
<dbReference type="Proteomes" id="UP000283269">
    <property type="component" value="Unassembled WGS sequence"/>
</dbReference>
<dbReference type="InterPro" id="IPR001338">
    <property type="entry name" value="Class_I_Hydrophobin"/>
</dbReference>
<comment type="caution">
    <text evidence="7">The sequence shown here is derived from an EMBL/GenBank/DDBJ whole genome shotgun (WGS) entry which is preliminary data.</text>
</comment>
<feature type="signal peptide" evidence="6">
    <location>
        <begin position="1"/>
        <end position="19"/>
    </location>
</feature>
<dbReference type="EMBL" id="NHYD01003422">
    <property type="protein sequence ID" value="PPQ78326.1"/>
    <property type="molecule type" value="Genomic_DNA"/>
</dbReference>
<dbReference type="STRING" id="93625.A0A409WIH5"/>
<evidence type="ECO:0000256" key="3">
    <source>
        <dbReference type="ARBA" id="ARBA00022512"/>
    </source>
</evidence>
<organism evidence="7 8">
    <name type="scientific">Psilocybe cyanescens</name>
    <dbReference type="NCBI Taxonomy" id="93625"/>
    <lineage>
        <taxon>Eukaryota</taxon>
        <taxon>Fungi</taxon>
        <taxon>Dikarya</taxon>
        <taxon>Basidiomycota</taxon>
        <taxon>Agaricomycotina</taxon>
        <taxon>Agaricomycetes</taxon>
        <taxon>Agaricomycetidae</taxon>
        <taxon>Agaricales</taxon>
        <taxon>Agaricineae</taxon>
        <taxon>Strophariaceae</taxon>
        <taxon>Psilocybe</taxon>
    </lineage>
</organism>
<keyword evidence="4 6" id="KW-0964">Secreted</keyword>
<feature type="chain" id="PRO_5018814873" description="Hydrophobin" evidence="6">
    <location>
        <begin position="20"/>
        <end position="143"/>
    </location>
</feature>
<dbReference type="InParanoid" id="A0A409WIH5"/>
<comment type="subcellular location">
    <subcellularLocation>
        <location evidence="1 6">Secreted</location>
        <location evidence="1 6">Cell wall</location>
    </subcellularLocation>
</comment>
<evidence type="ECO:0000313" key="7">
    <source>
        <dbReference type="EMBL" id="PPQ78326.1"/>
    </source>
</evidence>
<evidence type="ECO:0000256" key="4">
    <source>
        <dbReference type="ARBA" id="ARBA00022525"/>
    </source>
</evidence>
<gene>
    <name evidence="7" type="ORF">CVT25_011697</name>
</gene>
<evidence type="ECO:0000256" key="6">
    <source>
        <dbReference type="RuleBase" id="RU365009"/>
    </source>
</evidence>
<dbReference type="GO" id="GO:0009277">
    <property type="term" value="C:fungal-type cell wall"/>
    <property type="evidence" value="ECO:0007669"/>
    <property type="project" value="InterPro"/>
</dbReference>
<keyword evidence="6" id="KW-0732">Signal</keyword>
<dbReference type="GO" id="GO:0005199">
    <property type="term" value="F:structural constituent of cell wall"/>
    <property type="evidence" value="ECO:0007669"/>
    <property type="project" value="InterPro"/>
</dbReference>
<dbReference type="AlphaFoldDB" id="A0A409WIH5"/>
<dbReference type="CDD" id="cd23507">
    <property type="entry name" value="hydrophobin_I"/>
    <property type="match status" value="1"/>
</dbReference>
<comment type="similarity">
    <text evidence="2 6">Belongs to the fungal hydrophobin family.</text>
</comment>
<keyword evidence="3 6" id="KW-0134">Cell wall</keyword>
<protein>
    <recommendedName>
        <fullName evidence="6">Hydrophobin</fullName>
    </recommendedName>
</protein>
<keyword evidence="8" id="KW-1185">Reference proteome</keyword>
<evidence type="ECO:0000256" key="1">
    <source>
        <dbReference type="ARBA" id="ARBA00004191"/>
    </source>
</evidence>
<sequence>MQFKLFTFAALALTALAVATPARRNDGPSKHCNTSCCQTVATADSNAASTVISLLGIMAQDPTAIVGLACSPIDVISSNSWYVFALILQLYFKISDKMSTTRRNPSAAITILSLSFTLHRLGGLARHNNSFYRRCYNPRLLLR</sequence>
<evidence type="ECO:0000313" key="8">
    <source>
        <dbReference type="Proteomes" id="UP000283269"/>
    </source>
</evidence>
<reference evidence="7 8" key="1">
    <citation type="journal article" date="2018" name="Evol. Lett.">
        <title>Horizontal gene cluster transfer increased hallucinogenic mushroom diversity.</title>
        <authorList>
            <person name="Reynolds H.T."/>
            <person name="Vijayakumar V."/>
            <person name="Gluck-Thaler E."/>
            <person name="Korotkin H.B."/>
            <person name="Matheny P.B."/>
            <person name="Slot J.C."/>
        </authorList>
    </citation>
    <scope>NUCLEOTIDE SEQUENCE [LARGE SCALE GENOMIC DNA]</scope>
    <source>
        <strain evidence="7 8">2631</strain>
    </source>
</reference>
<evidence type="ECO:0000256" key="2">
    <source>
        <dbReference type="ARBA" id="ARBA00010446"/>
    </source>
</evidence>
<proteinExistence type="inferred from homology"/>
<dbReference type="Pfam" id="PF01185">
    <property type="entry name" value="Hydrophobin"/>
    <property type="match status" value="1"/>
</dbReference>
<accession>A0A409WIH5</accession>
<name>A0A409WIH5_PSICY</name>